<evidence type="ECO:0000256" key="1">
    <source>
        <dbReference type="SAM" id="MobiDB-lite"/>
    </source>
</evidence>
<feature type="domain" description="SPOR" evidence="3">
    <location>
        <begin position="64"/>
        <end position="144"/>
    </location>
</feature>
<sequence length="282" mass="32102">MKKFYLAALISFLSLPLFGQPAIKTRVTTTWTDSASPKVSVEPAATLPTPKSAEAPKPETKPTRAKLYQYRVQVGAFSSEENALRLQERMKSAGFMAQIHISKDLDRRIWYHVLIGDHKDQKSALKQAAEYVDKYNMKAVVLDENKTLRVFNPEAELVLKEKVPEVYGPPGVMDPELIEPPQTIYTPAVEPDKKFTFQVGGLYRLKPAQELVQTLRKRGYRPIITKRQDANALEWWYSVEIGFFYTKTDAEYAASAFFDKEHIQAIVPNPQIKPSPSERKPE</sequence>
<organism evidence="4 5">
    <name type="scientific">Candidatus Lambdaproteobacteria bacterium RIFOXYD2_FULL_50_16</name>
    <dbReference type="NCBI Taxonomy" id="1817772"/>
    <lineage>
        <taxon>Bacteria</taxon>
        <taxon>Pseudomonadati</taxon>
        <taxon>Pseudomonadota</taxon>
        <taxon>Candidatus Lambdaproteobacteria</taxon>
    </lineage>
</organism>
<feature type="signal peptide" evidence="2">
    <location>
        <begin position="1"/>
        <end position="19"/>
    </location>
</feature>
<feature type="chain" id="PRO_5009524628" description="SPOR domain-containing protein" evidence="2">
    <location>
        <begin position="20"/>
        <end position="282"/>
    </location>
</feature>
<dbReference type="STRING" id="1817772.A2527_08530"/>
<dbReference type="Pfam" id="PF05036">
    <property type="entry name" value="SPOR"/>
    <property type="match status" value="2"/>
</dbReference>
<dbReference type="Gene3D" id="3.30.70.1070">
    <property type="entry name" value="Sporulation related repeat"/>
    <property type="match status" value="2"/>
</dbReference>
<evidence type="ECO:0000313" key="4">
    <source>
        <dbReference type="EMBL" id="OGG95208.1"/>
    </source>
</evidence>
<dbReference type="GO" id="GO:0032153">
    <property type="term" value="C:cell division site"/>
    <property type="evidence" value="ECO:0007669"/>
    <property type="project" value="TreeGrafter"/>
</dbReference>
<comment type="caution">
    <text evidence="4">The sequence shown here is derived from an EMBL/GenBank/DDBJ whole genome shotgun (WGS) entry which is preliminary data.</text>
</comment>
<evidence type="ECO:0000313" key="5">
    <source>
        <dbReference type="Proteomes" id="UP000178449"/>
    </source>
</evidence>
<protein>
    <recommendedName>
        <fullName evidence="3">SPOR domain-containing protein</fullName>
    </recommendedName>
</protein>
<dbReference type="Proteomes" id="UP000178449">
    <property type="component" value="Unassembled WGS sequence"/>
</dbReference>
<evidence type="ECO:0000256" key="2">
    <source>
        <dbReference type="SAM" id="SignalP"/>
    </source>
</evidence>
<gene>
    <name evidence="4" type="ORF">A2527_08530</name>
</gene>
<evidence type="ECO:0000259" key="3">
    <source>
        <dbReference type="PROSITE" id="PS51724"/>
    </source>
</evidence>
<dbReference type="PROSITE" id="PS51724">
    <property type="entry name" value="SPOR"/>
    <property type="match status" value="2"/>
</dbReference>
<dbReference type="InterPro" id="IPR036680">
    <property type="entry name" value="SPOR-like_sf"/>
</dbReference>
<feature type="region of interest" description="Disordered" evidence="1">
    <location>
        <begin position="38"/>
        <end position="61"/>
    </location>
</feature>
<reference evidence="4 5" key="1">
    <citation type="journal article" date="2016" name="Nat. Commun.">
        <title>Thousands of microbial genomes shed light on interconnected biogeochemical processes in an aquifer system.</title>
        <authorList>
            <person name="Anantharaman K."/>
            <person name="Brown C.T."/>
            <person name="Hug L.A."/>
            <person name="Sharon I."/>
            <person name="Castelle C.J."/>
            <person name="Probst A.J."/>
            <person name="Thomas B.C."/>
            <person name="Singh A."/>
            <person name="Wilkins M.J."/>
            <person name="Karaoz U."/>
            <person name="Brodie E.L."/>
            <person name="Williams K.H."/>
            <person name="Hubbard S.S."/>
            <person name="Banfield J.F."/>
        </authorList>
    </citation>
    <scope>NUCLEOTIDE SEQUENCE [LARGE SCALE GENOMIC DNA]</scope>
</reference>
<dbReference type="EMBL" id="MFNE01000026">
    <property type="protein sequence ID" value="OGG95208.1"/>
    <property type="molecule type" value="Genomic_DNA"/>
</dbReference>
<proteinExistence type="predicted"/>
<keyword evidence="2" id="KW-0732">Signal</keyword>
<dbReference type="PANTHER" id="PTHR38687">
    <property type="entry name" value="CELL DIVISION PROTEIN DEDD-RELATED"/>
    <property type="match status" value="1"/>
</dbReference>
<dbReference type="SUPFAM" id="SSF110997">
    <property type="entry name" value="Sporulation related repeat"/>
    <property type="match status" value="2"/>
</dbReference>
<dbReference type="PANTHER" id="PTHR38687:SF1">
    <property type="entry name" value="CELL DIVISION PROTEIN DEDD"/>
    <property type="match status" value="1"/>
</dbReference>
<dbReference type="GO" id="GO:0032506">
    <property type="term" value="P:cytokinetic process"/>
    <property type="evidence" value="ECO:0007669"/>
    <property type="project" value="TreeGrafter"/>
</dbReference>
<dbReference type="GO" id="GO:0030428">
    <property type="term" value="C:cell septum"/>
    <property type="evidence" value="ECO:0007669"/>
    <property type="project" value="TreeGrafter"/>
</dbReference>
<accession>A0A1F6GAS5</accession>
<dbReference type="AlphaFoldDB" id="A0A1F6GAS5"/>
<dbReference type="InterPro" id="IPR052521">
    <property type="entry name" value="Cell_div_SPOR-domain"/>
</dbReference>
<name>A0A1F6GAS5_9PROT</name>
<dbReference type="GO" id="GO:0042834">
    <property type="term" value="F:peptidoglycan binding"/>
    <property type="evidence" value="ECO:0007669"/>
    <property type="project" value="InterPro"/>
</dbReference>
<dbReference type="InterPro" id="IPR007730">
    <property type="entry name" value="SPOR-like_dom"/>
</dbReference>
<feature type="domain" description="SPOR" evidence="3">
    <location>
        <begin position="189"/>
        <end position="270"/>
    </location>
</feature>